<dbReference type="EMBL" id="DYVR01000050">
    <property type="protein sequence ID" value="HJF84372.1"/>
    <property type="molecule type" value="Genomic_DNA"/>
</dbReference>
<comment type="caution">
    <text evidence="1">The sequence shown here is derived from an EMBL/GenBank/DDBJ whole genome shotgun (WGS) entry which is preliminary data.</text>
</comment>
<reference evidence="1" key="2">
    <citation type="submission" date="2021-09" db="EMBL/GenBank/DDBJ databases">
        <authorList>
            <person name="Gilroy R."/>
        </authorList>
    </citation>
    <scope>NUCLEOTIDE SEQUENCE</scope>
    <source>
        <strain evidence="1">7318</strain>
    </source>
</reference>
<protein>
    <submittedName>
        <fullName evidence="1">DUF327 family protein</fullName>
    </submittedName>
</protein>
<gene>
    <name evidence="1" type="ORF">K8V65_01720</name>
</gene>
<accession>A0A921L7C7</accession>
<organism evidence="1 2">
    <name type="scientific">Megamonas hypermegale</name>
    <dbReference type="NCBI Taxonomy" id="158847"/>
    <lineage>
        <taxon>Bacteria</taxon>
        <taxon>Bacillati</taxon>
        <taxon>Bacillota</taxon>
        <taxon>Negativicutes</taxon>
        <taxon>Selenomonadales</taxon>
        <taxon>Selenomonadaceae</taxon>
        <taxon>Megamonas</taxon>
    </lineage>
</organism>
<dbReference type="Gene3D" id="1.20.120.490">
    <property type="entry name" value="Hypothetical protein TM1646-like domain"/>
    <property type="match status" value="1"/>
</dbReference>
<evidence type="ECO:0000313" key="2">
    <source>
        <dbReference type="Proteomes" id="UP000780768"/>
    </source>
</evidence>
<proteinExistence type="predicted"/>
<sequence>MKELLISDVSEQKEKIAAEYELLVKNPTAENMHAYQALVKDFVSAAVAQLYMAGIKSSWENMPQQNLYGKVSEMDAVLQEIGEAVDKGDKESLIERCGRLNALLDNLLWYN</sequence>
<dbReference type="AlphaFoldDB" id="A0A921L7C7"/>
<dbReference type="Proteomes" id="UP000780768">
    <property type="component" value="Unassembled WGS sequence"/>
</dbReference>
<name>A0A921L7C7_9FIRM</name>
<dbReference type="SUPFAM" id="SSF158397">
    <property type="entry name" value="TM1646-like"/>
    <property type="match status" value="1"/>
</dbReference>
<evidence type="ECO:0000313" key="1">
    <source>
        <dbReference type="EMBL" id="HJF84372.1"/>
    </source>
</evidence>
<dbReference type="RefSeq" id="WP_289548565.1">
    <property type="nucleotide sequence ID" value="NZ_CAKMHU010000015.1"/>
</dbReference>
<dbReference type="Pfam" id="PF03885">
    <property type="entry name" value="DUF327"/>
    <property type="match status" value="1"/>
</dbReference>
<reference evidence="1" key="1">
    <citation type="journal article" date="2021" name="PeerJ">
        <title>Extensive microbial diversity within the chicken gut microbiome revealed by metagenomics and culture.</title>
        <authorList>
            <person name="Gilroy R."/>
            <person name="Ravi A."/>
            <person name="Getino M."/>
            <person name="Pursley I."/>
            <person name="Horton D.L."/>
            <person name="Alikhan N.F."/>
            <person name="Baker D."/>
            <person name="Gharbi K."/>
            <person name="Hall N."/>
            <person name="Watson M."/>
            <person name="Adriaenssens E.M."/>
            <person name="Foster-Nyarko E."/>
            <person name="Jarju S."/>
            <person name="Secka A."/>
            <person name="Antonio M."/>
            <person name="Oren A."/>
            <person name="Chaudhuri R.R."/>
            <person name="La Ragione R."/>
            <person name="Hildebrand F."/>
            <person name="Pallen M.J."/>
        </authorList>
    </citation>
    <scope>NUCLEOTIDE SEQUENCE</scope>
    <source>
        <strain evidence="1">7318</strain>
    </source>
</reference>
<dbReference type="InterPro" id="IPR024042">
    <property type="entry name" value="TM1646-like_dom_sf"/>
</dbReference>
<dbReference type="InterPro" id="IPR005585">
    <property type="entry name" value="DUF327"/>
</dbReference>